<evidence type="ECO:0000313" key="2">
    <source>
        <dbReference type="Proteomes" id="UP000325811"/>
    </source>
</evidence>
<proteinExistence type="predicted"/>
<dbReference type="AlphaFoldDB" id="A0A5Q4YX29"/>
<protein>
    <submittedName>
        <fullName evidence="1">Uncharacterized protein</fullName>
    </submittedName>
</protein>
<dbReference type="KEGG" id="pdio:PDMSB3_0299.1"/>
<sequence>MQRANSTRACFEVGSYGLQGGILAANASKTRPGRVLSRAGFPLRGPSETFGIVEGERSAEGIEADRQTLLWRFLSIL</sequence>
<reference evidence="1 2" key="1">
    <citation type="submission" date="2019-08" db="EMBL/GenBank/DDBJ databases">
        <authorList>
            <person name="Herpell B J."/>
        </authorList>
    </citation>
    <scope>NUCLEOTIDE SEQUENCE [LARGE SCALE GENOMIC DNA]</scope>
    <source>
        <strain evidence="2">Msb3</strain>
    </source>
</reference>
<dbReference type="Proteomes" id="UP000325811">
    <property type="component" value="Chromosome II"/>
</dbReference>
<accession>A0A5Q4YX29</accession>
<organism evidence="1 2">
    <name type="scientific">Paraburkholderia dioscoreae</name>
    <dbReference type="NCBI Taxonomy" id="2604047"/>
    <lineage>
        <taxon>Bacteria</taxon>
        <taxon>Pseudomonadati</taxon>
        <taxon>Pseudomonadota</taxon>
        <taxon>Betaproteobacteria</taxon>
        <taxon>Burkholderiales</taxon>
        <taxon>Burkholderiaceae</taxon>
        <taxon>Paraburkholderia</taxon>
    </lineage>
</organism>
<gene>
    <name evidence="1" type="ORF">PDMSB3_0299</name>
</gene>
<keyword evidence="2" id="KW-1185">Reference proteome</keyword>
<dbReference type="EMBL" id="LR699554">
    <property type="protein sequence ID" value="VVD31602.1"/>
    <property type="molecule type" value="Genomic_DNA"/>
</dbReference>
<evidence type="ECO:0000313" key="1">
    <source>
        <dbReference type="EMBL" id="VVD31602.1"/>
    </source>
</evidence>
<name>A0A5Q4YX29_9BURK</name>